<dbReference type="InterPro" id="IPR030395">
    <property type="entry name" value="GP_PDE_dom"/>
</dbReference>
<dbReference type="Proteomes" id="UP000297891">
    <property type="component" value="Unassembled WGS sequence"/>
</dbReference>
<dbReference type="PANTHER" id="PTHR46211">
    <property type="entry name" value="GLYCEROPHOSPHORYL DIESTER PHOSPHODIESTERASE"/>
    <property type="match status" value="1"/>
</dbReference>
<gene>
    <name evidence="2" type="ORF">EHQ30_16690</name>
</gene>
<dbReference type="PANTHER" id="PTHR46211:SF14">
    <property type="entry name" value="GLYCEROPHOSPHODIESTER PHOSPHODIESTERASE"/>
    <property type="match status" value="1"/>
</dbReference>
<organism evidence="2 3">
    <name type="scientific">Leptospira brenneri</name>
    <dbReference type="NCBI Taxonomy" id="2023182"/>
    <lineage>
        <taxon>Bacteria</taxon>
        <taxon>Pseudomonadati</taxon>
        <taxon>Spirochaetota</taxon>
        <taxon>Spirochaetia</taxon>
        <taxon>Leptospirales</taxon>
        <taxon>Leptospiraceae</taxon>
        <taxon>Leptospira</taxon>
    </lineage>
</organism>
<evidence type="ECO:0000313" key="3">
    <source>
        <dbReference type="Proteomes" id="UP000297891"/>
    </source>
</evidence>
<dbReference type="SUPFAM" id="SSF51695">
    <property type="entry name" value="PLC-like phosphodiesterases"/>
    <property type="match status" value="1"/>
</dbReference>
<sequence>MFQPRIERLKTILGKTPTNIGHRGARGLAPENTLVSFLVGSESTRFFELDTMLCASGELVVIHDFTVDRTTDGKGKVKDYKYRALAELDAGSFFDEAFEGEQIPTLSQVIQTLPENTVFDIELKSEGNAEERKSLAQTLVKLIRKLKLQDRIWVSSFDWELVDLIRKEEPEVLRGLLVEKGDSLNKDYMDYEPDLILPHLSACTKDFVQSCLEKSLLVIPYTTNTEEEWTKLIGVGVAGLITDFPDQLASFLESKK</sequence>
<dbReference type="InterPro" id="IPR017946">
    <property type="entry name" value="PLC-like_Pdiesterase_TIM-brl"/>
</dbReference>
<dbReference type="GO" id="GO:0008081">
    <property type="term" value="F:phosphoric diester hydrolase activity"/>
    <property type="evidence" value="ECO:0007669"/>
    <property type="project" value="InterPro"/>
</dbReference>
<dbReference type="RefSeq" id="WP_100790672.1">
    <property type="nucleotide sequence ID" value="NZ_NPDQ01000004.1"/>
</dbReference>
<evidence type="ECO:0000259" key="1">
    <source>
        <dbReference type="PROSITE" id="PS51704"/>
    </source>
</evidence>
<dbReference type="EMBL" id="RQFP01000014">
    <property type="protein sequence ID" value="TGK91828.1"/>
    <property type="molecule type" value="Genomic_DNA"/>
</dbReference>
<proteinExistence type="predicted"/>
<dbReference type="AlphaFoldDB" id="A0A2M9Y176"/>
<dbReference type="Pfam" id="PF03009">
    <property type="entry name" value="GDPD"/>
    <property type="match status" value="1"/>
</dbReference>
<name>A0A2M9Y176_9LEPT</name>
<evidence type="ECO:0000313" key="2">
    <source>
        <dbReference type="EMBL" id="TGK91828.1"/>
    </source>
</evidence>
<dbReference type="Gene3D" id="3.20.20.190">
    <property type="entry name" value="Phosphatidylinositol (PI) phosphodiesterase"/>
    <property type="match status" value="1"/>
</dbReference>
<dbReference type="PROSITE" id="PS51704">
    <property type="entry name" value="GP_PDE"/>
    <property type="match status" value="1"/>
</dbReference>
<reference evidence="2" key="1">
    <citation type="journal article" date="2019" name="PLoS Negl. Trop. Dis.">
        <title>Revisiting the worldwide diversity of Leptospira species in the environment.</title>
        <authorList>
            <person name="Vincent A.T."/>
            <person name="Schiettekatte O."/>
            <person name="Bourhy P."/>
            <person name="Veyrier F.J."/>
            <person name="Picardeau M."/>
        </authorList>
    </citation>
    <scope>NUCLEOTIDE SEQUENCE [LARGE SCALE GENOMIC DNA]</scope>
    <source>
        <strain evidence="2">201800277</strain>
    </source>
</reference>
<feature type="domain" description="GP-PDE" evidence="1">
    <location>
        <begin position="17"/>
        <end position="252"/>
    </location>
</feature>
<comment type="caution">
    <text evidence="2">The sequence shown here is derived from an EMBL/GenBank/DDBJ whole genome shotgun (WGS) entry which is preliminary data.</text>
</comment>
<dbReference type="OrthoDB" id="384721at2"/>
<accession>A0A2M9Y176</accession>
<protein>
    <submittedName>
        <fullName evidence="2">Glycerophosphodiester phosphodiesterase</fullName>
    </submittedName>
</protein>
<keyword evidence="3" id="KW-1185">Reference proteome</keyword>
<dbReference type="GO" id="GO:0006629">
    <property type="term" value="P:lipid metabolic process"/>
    <property type="evidence" value="ECO:0007669"/>
    <property type="project" value="InterPro"/>
</dbReference>